<evidence type="ECO:0008006" key="4">
    <source>
        <dbReference type="Google" id="ProtNLM"/>
    </source>
</evidence>
<proteinExistence type="predicted"/>
<evidence type="ECO:0000313" key="3">
    <source>
        <dbReference type="Proteomes" id="UP000279908"/>
    </source>
</evidence>
<dbReference type="Proteomes" id="UP000279908">
    <property type="component" value="Unassembled WGS sequence"/>
</dbReference>
<organism evidence="2 3">
    <name type="scientific">Chlorobium phaeovibrioides</name>
    <dbReference type="NCBI Taxonomy" id="1094"/>
    <lineage>
        <taxon>Bacteria</taxon>
        <taxon>Pseudomonadati</taxon>
        <taxon>Chlorobiota</taxon>
        <taxon>Chlorobiia</taxon>
        <taxon>Chlorobiales</taxon>
        <taxon>Chlorobiaceae</taxon>
        <taxon>Chlorobium/Pelodictyon group</taxon>
        <taxon>Chlorobium</taxon>
    </lineage>
</organism>
<sequence length="200" mass="22400">MKYTAIKRHLKPYSIYSRRKTTINHAFASSIAPCDVYDEAGVRAAVEALGQDADDDLLCVYCGATAETWDHVFATVVDSEFSGAGHRLGNLLPCCKPCNSKKGNKPWEIYLDAVPMSEEDRGRRREIIQRYLATYFTREHRPAQTAEYAQLLELRDRVIDIMRDADALAERIRDKSRTGEQSPPAYPEGRADAPSGSAEA</sequence>
<dbReference type="InterPro" id="IPR003615">
    <property type="entry name" value="HNH_nuc"/>
</dbReference>
<accession>A0A432ATK7</accession>
<feature type="region of interest" description="Disordered" evidence="1">
    <location>
        <begin position="170"/>
        <end position="200"/>
    </location>
</feature>
<dbReference type="CDD" id="cd00085">
    <property type="entry name" value="HNHc"/>
    <property type="match status" value="1"/>
</dbReference>
<dbReference type="RefSeq" id="WP_126385263.1">
    <property type="nucleotide sequence ID" value="NZ_RXYK01000028.1"/>
</dbReference>
<gene>
    <name evidence="2" type="ORF">EKD02_09550</name>
</gene>
<protein>
    <recommendedName>
        <fullName evidence="4">HNH endonuclease</fullName>
    </recommendedName>
</protein>
<dbReference type="EMBL" id="RXYK01000028">
    <property type="protein sequence ID" value="RTY34971.1"/>
    <property type="molecule type" value="Genomic_DNA"/>
</dbReference>
<dbReference type="Gene3D" id="1.10.30.50">
    <property type="match status" value="1"/>
</dbReference>
<reference evidence="2 3" key="1">
    <citation type="submission" date="2018-12" db="EMBL/GenBank/DDBJ databases">
        <authorList>
            <person name="Lunina O.N."/>
            <person name="Grouzdev D.S."/>
            <person name="Gorlenko V.M."/>
            <person name="Savvichev A.S."/>
        </authorList>
    </citation>
    <scope>NUCLEOTIDE SEQUENCE [LARGE SCALE GENOMIC DNA]</scope>
    <source>
        <strain evidence="2 3">BrKhr-17</strain>
    </source>
</reference>
<comment type="caution">
    <text evidence="2">The sequence shown here is derived from an EMBL/GenBank/DDBJ whole genome shotgun (WGS) entry which is preliminary data.</text>
</comment>
<dbReference type="AlphaFoldDB" id="A0A432ATK7"/>
<name>A0A432ATK7_CHLPH</name>
<evidence type="ECO:0000313" key="2">
    <source>
        <dbReference type="EMBL" id="RTY34971.1"/>
    </source>
</evidence>
<evidence type="ECO:0000256" key="1">
    <source>
        <dbReference type="SAM" id="MobiDB-lite"/>
    </source>
</evidence>